<keyword evidence="5 8" id="KW-1133">Transmembrane helix</keyword>
<protein>
    <submittedName>
        <fullName evidence="9">Uncharacterized protein</fullName>
    </submittedName>
</protein>
<feature type="transmembrane region" description="Helical" evidence="8">
    <location>
        <begin position="156"/>
        <end position="179"/>
    </location>
</feature>
<evidence type="ECO:0000256" key="1">
    <source>
        <dbReference type="ARBA" id="ARBA00004141"/>
    </source>
</evidence>
<feature type="transmembrane region" description="Helical" evidence="8">
    <location>
        <begin position="92"/>
        <end position="112"/>
    </location>
</feature>
<accession>A0AAD9I4E8</accession>
<reference evidence="9" key="1">
    <citation type="journal article" date="2023" name="Mol. Plant Microbe Interact.">
        <title>Elucidating the Obligate Nature and Biological Capacity of an Invasive Fungal Corn Pathogen.</title>
        <authorList>
            <person name="MacCready J.S."/>
            <person name="Roggenkamp E.M."/>
            <person name="Gdanetz K."/>
            <person name="Chilvers M.I."/>
        </authorList>
    </citation>
    <scope>NUCLEOTIDE SEQUENCE</scope>
    <source>
        <strain evidence="9">PM02</strain>
    </source>
</reference>
<evidence type="ECO:0000256" key="8">
    <source>
        <dbReference type="SAM" id="Phobius"/>
    </source>
</evidence>
<dbReference type="PANTHER" id="PTHR31632:SF2">
    <property type="entry name" value="PLASMA MEMBRANE IRON PERMEASE"/>
    <property type="match status" value="1"/>
</dbReference>
<comment type="similarity">
    <text evidence="2">Belongs to the oxidase-dependent Fe transporter (OFeT) (TC 9.A.10.1) family.</text>
</comment>
<evidence type="ECO:0000256" key="4">
    <source>
        <dbReference type="ARBA" id="ARBA00022692"/>
    </source>
</evidence>
<feature type="transmembrane region" description="Helical" evidence="8">
    <location>
        <begin position="185"/>
        <end position="204"/>
    </location>
</feature>
<comment type="subcellular location">
    <subcellularLocation>
        <location evidence="1">Membrane</location>
        <topology evidence="1">Multi-pass membrane protein</topology>
    </subcellularLocation>
</comment>
<keyword evidence="10" id="KW-1185">Reference proteome</keyword>
<evidence type="ECO:0000313" key="10">
    <source>
        <dbReference type="Proteomes" id="UP001217918"/>
    </source>
</evidence>
<keyword evidence="4 8" id="KW-0812">Transmembrane</keyword>
<evidence type="ECO:0000256" key="5">
    <source>
        <dbReference type="ARBA" id="ARBA00022989"/>
    </source>
</evidence>
<dbReference type="Pfam" id="PF03239">
    <property type="entry name" value="FTR1"/>
    <property type="match status" value="1"/>
</dbReference>
<proteinExistence type="inferred from homology"/>
<keyword evidence="3" id="KW-0410">Iron transport</keyword>
<feature type="transmembrane region" description="Helical" evidence="8">
    <location>
        <begin position="12"/>
        <end position="34"/>
    </location>
</feature>
<organism evidence="9 10">
    <name type="scientific">Phyllachora maydis</name>
    <dbReference type="NCBI Taxonomy" id="1825666"/>
    <lineage>
        <taxon>Eukaryota</taxon>
        <taxon>Fungi</taxon>
        <taxon>Dikarya</taxon>
        <taxon>Ascomycota</taxon>
        <taxon>Pezizomycotina</taxon>
        <taxon>Sordariomycetes</taxon>
        <taxon>Sordariomycetidae</taxon>
        <taxon>Phyllachorales</taxon>
        <taxon>Phyllachoraceae</taxon>
        <taxon>Phyllachora</taxon>
    </lineage>
</organism>
<dbReference type="PANTHER" id="PTHR31632">
    <property type="entry name" value="IRON TRANSPORTER FTH1"/>
    <property type="match status" value="1"/>
</dbReference>
<feature type="transmembrane region" description="Helical" evidence="8">
    <location>
        <begin position="216"/>
        <end position="237"/>
    </location>
</feature>
<comment type="caution">
    <text evidence="9">The sequence shown here is derived from an EMBL/GenBank/DDBJ whole genome shotgun (WGS) entry which is preliminary data.</text>
</comment>
<evidence type="ECO:0000256" key="7">
    <source>
        <dbReference type="SAM" id="MobiDB-lite"/>
    </source>
</evidence>
<evidence type="ECO:0000313" key="9">
    <source>
        <dbReference type="EMBL" id="KAK2070973.1"/>
    </source>
</evidence>
<evidence type="ECO:0000256" key="6">
    <source>
        <dbReference type="ARBA" id="ARBA00023136"/>
    </source>
</evidence>
<feature type="transmembrane region" description="Helical" evidence="8">
    <location>
        <begin position="297"/>
        <end position="318"/>
    </location>
</feature>
<keyword evidence="6 8" id="KW-0472">Membrane</keyword>
<dbReference type="InterPro" id="IPR004923">
    <property type="entry name" value="FTR1/Fip1/EfeU"/>
</dbReference>
<dbReference type="GO" id="GO:0015093">
    <property type="term" value="F:ferrous iron transmembrane transporter activity"/>
    <property type="evidence" value="ECO:0007669"/>
    <property type="project" value="TreeGrafter"/>
</dbReference>
<dbReference type="Proteomes" id="UP001217918">
    <property type="component" value="Unassembled WGS sequence"/>
</dbReference>
<sequence length="384" mass="40823">MVSADQVFAVPVFLVVFREALETVIIVSVLLAFLKQTLDGPNKDELAYKKLVRQVWWGTGLGFLLCLAVGGALIGVFYTLGANKWDATEFNYEGAFALVASLIISVVGVALLRVGKMQEKWRVKLAAALAAPVQVRGSRGGGGGGIKRFLEKYAMFVLPSVTVLREGIEAIVFVAGVTFSAPATSVPLAVIVGLALGALIGYLLYKTGSSAKLQIFLVMSTCLLYLVAAGLFSRAVWSFEQQVWQNLLGSDAAELGAGAGSYDVDTAVWHVNCCSPYVNGGGGWGFFNALLGWNNTATYGSVLSYNLYWIAVMAAFFAMRYKEVKGHWPLWKARTKPGTAAAPVAPVHVPRKGSASAESGGTGDTGSKTAAKEKQLMKATTEIA</sequence>
<evidence type="ECO:0000256" key="2">
    <source>
        <dbReference type="ARBA" id="ARBA00008333"/>
    </source>
</evidence>
<dbReference type="AlphaFoldDB" id="A0AAD9I4E8"/>
<feature type="transmembrane region" description="Helical" evidence="8">
    <location>
        <begin position="55"/>
        <end position="80"/>
    </location>
</feature>
<keyword evidence="3" id="KW-0408">Iron</keyword>
<dbReference type="EMBL" id="JAQQPM010000004">
    <property type="protein sequence ID" value="KAK2070973.1"/>
    <property type="molecule type" value="Genomic_DNA"/>
</dbReference>
<gene>
    <name evidence="9" type="ORF">P8C59_005430</name>
</gene>
<name>A0AAD9I4E8_9PEZI</name>
<keyword evidence="3" id="KW-0813">Transport</keyword>
<feature type="region of interest" description="Disordered" evidence="7">
    <location>
        <begin position="341"/>
        <end position="384"/>
    </location>
</feature>
<evidence type="ECO:0000256" key="3">
    <source>
        <dbReference type="ARBA" id="ARBA00022496"/>
    </source>
</evidence>
<dbReference type="GO" id="GO:0033573">
    <property type="term" value="C:high-affinity iron permease complex"/>
    <property type="evidence" value="ECO:0007669"/>
    <property type="project" value="InterPro"/>
</dbReference>
<keyword evidence="3" id="KW-0406">Ion transport</keyword>